<evidence type="ECO:0008006" key="4">
    <source>
        <dbReference type="Google" id="ProtNLM"/>
    </source>
</evidence>
<evidence type="ECO:0000256" key="1">
    <source>
        <dbReference type="SAM" id="SignalP"/>
    </source>
</evidence>
<feature type="signal peptide" evidence="1">
    <location>
        <begin position="1"/>
        <end position="25"/>
    </location>
</feature>
<keyword evidence="1" id="KW-0732">Signal</keyword>
<dbReference type="Proteomes" id="UP000290106">
    <property type="component" value="Unassembled WGS sequence"/>
</dbReference>
<protein>
    <recommendedName>
        <fullName evidence="4">WG repeat-containing protein</fullName>
    </recommendedName>
</protein>
<name>A0A4Q1RHN0_9FIRM</name>
<feature type="chain" id="PRO_5020898360" description="WG repeat-containing protein" evidence="1">
    <location>
        <begin position="26"/>
        <end position="92"/>
    </location>
</feature>
<dbReference type="AlphaFoldDB" id="A0A4Q1RHN0"/>
<proteinExistence type="predicted"/>
<reference evidence="2 3" key="1">
    <citation type="submission" date="2019-01" db="EMBL/GenBank/DDBJ databases">
        <title>Blautia sp. nov. KGMB01111 isolated human feces.</title>
        <authorList>
            <person name="Park J.-E."/>
            <person name="Kim J.-S."/>
            <person name="Park S.-H."/>
        </authorList>
    </citation>
    <scope>NUCLEOTIDE SEQUENCE [LARGE SCALE GENOMIC DNA]</scope>
    <source>
        <strain evidence="2 3">KGMB01111</strain>
    </source>
</reference>
<organism evidence="2 3">
    <name type="scientific">Blautia faecicola</name>
    <dbReference type="NCBI Taxonomy" id="2509240"/>
    <lineage>
        <taxon>Bacteria</taxon>
        <taxon>Bacillati</taxon>
        <taxon>Bacillota</taxon>
        <taxon>Clostridia</taxon>
        <taxon>Lachnospirales</taxon>
        <taxon>Lachnospiraceae</taxon>
        <taxon>Blautia</taxon>
    </lineage>
</organism>
<gene>
    <name evidence="2" type="ORF">ETP43_08050</name>
</gene>
<dbReference type="RefSeq" id="WP_129257689.1">
    <property type="nucleotide sequence ID" value="NZ_SDKC01000001.1"/>
</dbReference>
<keyword evidence="3" id="KW-1185">Reference proteome</keyword>
<sequence length="92" mass="10375">MKKQKVCALFCIAAISMSLATPAKADDRYPSLNETEETLYEKENQEEYELPDDIVVDSNNQSQEQQITEEGTCYVNGKAYLFDQNGAMIKAL</sequence>
<evidence type="ECO:0000313" key="2">
    <source>
        <dbReference type="EMBL" id="RXS75177.1"/>
    </source>
</evidence>
<evidence type="ECO:0000313" key="3">
    <source>
        <dbReference type="Proteomes" id="UP000290106"/>
    </source>
</evidence>
<dbReference type="EMBL" id="SDKC01000001">
    <property type="protein sequence ID" value="RXS75177.1"/>
    <property type="molecule type" value="Genomic_DNA"/>
</dbReference>
<accession>A0A4Q1RHN0</accession>
<comment type="caution">
    <text evidence="2">The sequence shown here is derived from an EMBL/GenBank/DDBJ whole genome shotgun (WGS) entry which is preliminary data.</text>
</comment>